<evidence type="ECO:0000259" key="3">
    <source>
        <dbReference type="PROSITE" id="PS50930"/>
    </source>
</evidence>
<dbReference type="PROSITE" id="PS50110">
    <property type="entry name" value="RESPONSE_REGULATORY"/>
    <property type="match status" value="1"/>
</dbReference>
<feature type="modified residue" description="4-aspartylphosphate" evidence="1">
    <location>
        <position position="64"/>
    </location>
</feature>
<dbReference type="EMBL" id="AFGF01000126">
    <property type="protein sequence ID" value="EGO63209.1"/>
    <property type="molecule type" value="Genomic_DNA"/>
</dbReference>
<dbReference type="Gene3D" id="3.40.50.2300">
    <property type="match status" value="1"/>
</dbReference>
<dbReference type="Proteomes" id="UP000003240">
    <property type="component" value="Unassembled WGS sequence"/>
</dbReference>
<dbReference type="Pfam" id="PF00072">
    <property type="entry name" value="Response_reg"/>
    <property type="match status" value="1"/>
</dbReference>
<dbReference type="GO" id="GO:0000156">
    <property type="term" value="F:phosphorelay response regulator activity"/>
    <property type="evidence" value="ECO:0007669"/>
    <property type="project" value="InterPro"/>
</dbReference>
<sequence>MRAEKKVFFQMLKVIIAEDDVSMRVVLKRALEEIPELTVIGEAENGRQLVAMVETMEPDAVFLDIDMPALNGIEASQEIFDIDSKIFLVFATDFSCSMQEAFEVYAFDYLVKPFDLERIRQTTNRIKELKKEREQVVALQREVTPHRKENPKLIASSNEKSVFISIQDIIFITRNERKTTIHIAGSSPVQTCESLQSLEKRLNKYRFFRCHKSFIINPDMVMELSPWGNKTYLVKLVNTKETALMTLEHVKEFHKQYCLV</sequence>
<dbReference type="Gene3D" id="2.40.50.1020">
    <property type="entry name" value="LytTr DNA-binding domain"/>
    <property type="match status" value="1"/>
</dbReference>
<dbReference type="PANTHER" id="PTHR37299:SF1">
    <property type="entry name" value="STAGE 0 SPORULATION PROTEIN A HOMOLOG"/>
    <property type="match status" value="1"/>
</dbReference>
<reference evidence="4 5" key="1">
    <citation type="journal article" date="2011" name="EMBO J.">
        <title>Structural diversity of bacterial flagellar motors.</title>
        <authorList>
            <person name="Chen S."/>
            <person name="Beeby M."/>
            <person name="Murphy G.E."/>
            <person name="Leadbetter J.R."/>
            <person name="Hendrixson D.R."/>
            <person name="Briegel A."/>
            <person name="Li Z."/>
            <person name="Shi J."/>
            <person name="Tocheva E.I."/>
            <person name="Muller A."/>
            <person name="Dobro M.J."/>
            <person name="Jensen G.J."/>
        </authorList>
    </citation>
    <scope>NUCLEOTIDE SEQUENCE [LARGE SCALE GENOMIC DNA]</scope>
    <source>
        <strain evidence="4 5">DSM 6540</strain>
    </source>
</reference>
<evidence type="ECO:0000256" key="1">
    <source>
        <dbReference type="PROSITE-ProRule" id="PRU00169"/>
    </source>
</evidence>
<organism evidence="4 5">
    <name type="scientific">Acetonema longum DSM 6540</name>
    <dbReference type="NCBI Taxonomy" id="1009370"/>
    <lineage>
        <taxon>Bacteria</taxon>
        <taxon>Bacillati</taxon>
        <taxon>Bacillota</taxon>
        <taxon>Negativicutes</taxon>
        <taxon>Acetonemataceae</taxon>
        <taxon>Acetonema</taxon>
    </lineage>
</organism>
<name>F7NLA4_9FIRM</name>
<accession>F7NLA4</accession>
<keyword evidence="5" id="KW-1185">Reference proteome</keyword>
<dbReference type="PROSITE" id="PS50930">
    <property type="entry name" value="HTH_LYTTR"/>
    <property type="match status" value="1"/>
</dbReference>
<dbReference type="InterPro" id="IPR007492">
    <property type="entry name" value="LytTR_DNA-bd_dom"/>
</dbReference>
<dbReference type="InterPro" id="IPR046947">
    <property type="entry name" value="LytR-like"/>
</dbReference>
<comment type="caution">
    <text evidence="4">The sequence shown here is derived from an EMBL/GenBank/DDBJ whole genome shotgun (WGS) entry which is preliminary data.</text>
</comment>
<protein>
    <submittedName>
        <fullName evidence="4">LytTR family transcriptional regulator</fullName>
    </submittedName>
</protein>
<dbReference type="SMART" id="SM00448">
    <property type="entry name" value="REC"/>
    <property type="match status" value="1"/>
</dbReference>
<dbReference type="SMART" id="SM00850">
    <property type="entry name" value="LytTR"/>
    <property type="match status" value="1"/>
</dbReference>
<dbReference type="Pfam" id="PF04397">
    <property type="entry name" value="LytTR"/>
    <property type="match status" value="1"/>
</dbReference>
<dbReference type="eggNOG" id="COG3279">
    <property type="taxonomic scope" value="Bacteria"/>
</dbReference>
<gene>
    <name evidence="4" type="ORF">ALO_14382</name>
</gene>
<evidence type="ECO:0000313" key="4">
    <source>
        <dbReference type="EMBL" id="EGO63209.1"/>
    </source>
</evidence>
<proteinExistence type="predicted"/>
<dbReference type="AlphaFoldDB" id="F7NLA4"/>
<keyword evidence="1" id="KW-0597">Phosphoprotein</keyword>
<dbReference type="InterPro" id="IPR011006">
    <property type="entry name" value="CheY-like_superfamily"/>
</dbReference>
<dbReference type="PANTHER" id="PTHR37299">
    <property type="entry name" value="TRANSCRIPTIONAL REGULATOR-RELATED"/>
    <property type="match status" value="1"/>
</dbReference>
<dbReference type="SUPFAM" id="SSF52172">
    <property type="entry name" value="CheY-like"/>
    <property type="match status" value="1"/>
</dbReference>
<evidence type="ECO:0000259" key="2">
    <source>
        <dbReference type="PROSITE" id="PS50110"/>
    </source>
</evidence>
<feature type="domain" description="Response regulatory" evidence="2">
    <location>
        <begin position="13"/>
        <end position="127"/>
    </location>
</feature>
<evidence type="ECO:0000313" key="5">
    <source>
        <dbReference type="Proteomes" id="UP000003240"/>
    </source>
</evidence>
<dbReference type="InterPro" id="IPR001789">
    <property type="entry name" value="Sig_transdc_resp-reg_receiver"/>
</dbReference>
<dbReference type="GO" id="GO:0003677">
    <property type="term" value="F:DNA binding"/>
    <property type="evidence" value="ECO:0007669"/>
    <property type="project" value="InterPro"/>
</dbReference>
<dbReference type="STRING" id="1009370.ALO_14382"/>
<dbReference type="RefSeq" id="WP_004573449.1">
    <property type="nucleotide sequence ID" value="NZ_AFGF01000126.1"/>
</dbReference>
<feature type="domain" description="HTH LytTR-type" evidence="3">
    <location>
        <begin position="153"/>
        <end position="259"/>
    </location>
</feature>